<dbReference type="PROSITE" id="PS51257">
    <property type="entry name" value="PROKAR_LIPOPROTEIN"/>
    <property type="match status" value="1"/>
</dbReference>
<keyword evidence="2" id="KW-0449">Lipoprotein</keyword>
<comment type="caution">
    <text evidence="2">The sequence shown here is derived from an EMBL/GenBank/DDBJ whole genome shotgun (WGS) entry which is preliminary data.</text>
</comment>
<evidence type="ECO:0000313" key="3">
    <source>
        <dbReference type="Proteomes" id="UP001272773"/>
    </source>
</evidence>
<sequence length="214" mass="23989">MKFIKLTFSVALVALLSACQTTTAPRQTGFEEHNPSSILILPVINHSVDVDAPLAVYSSLPVMLAEKGYYVYPSNTVKTILEYEGLYEPQEIHQLPVTSLVQMFGADVVLYVTIERWDTTYMLISSTTEVEFTYAFKNKTGDTIWQTSKKMQYTPQNSSTGNPLADLIGAVITATINRAAPDYMPLTRMANYQVFYSDQSTYLPNGPYKPKEIK</sequence>
<dbReference type="EMBL" id="JAWXXR010000001">
    <property type="protein sequence ID" value="MDX6018350.1"/>
    <property type="molecule type" value="Genomic_DNA"/>
</dbReference>
<organism evidence="2 3">
    <name type="scientific">Shewanella indica</name>
    <dbReference type="NCBI Taxonomy" id="768528"/>
    <lineage>
        <taxon>Bacteria</taxon>
        <taxon>Pseudomonadati</taxon>
        <taxon>Pseudomonadota</taxon>
        <taxon>Gammaproteobacteria</taxon>
        <taxon>Alteromonadales</taxon>
        <taxon>Shewanellaceae</taxon>
        <taxon>Shewanella</taxon>
    </lineage>
</organism>
<dbReference type="RefSeq" id="WP_071477078.1">
    <property type="nucleotide sequence ID" value="NZ_JAKCOQ010000063.1"/>
</dbReference>
<feature type="chain" id="PRO_5045727381" evidence="1">
    <location>
        <begin position="25"/>
        <end position="214"/>
    </location>
</feature>
<dbReference type="GeneID" id="88625622"/>
<evidence type="ECO:0000256" key="1">
    <source>
        <dbReference type="SAM" id="SignalP"/>
    </source>
</evidence>
<gene>
    <name evidence="2" type="ORF">SIL79_18900</name>
</gene>
<protein>
    <submittedName>
        <fullName evidence="2">DUF799 family lipoprotein</fullName>
    </submittedName>
</protein>
<evidence type="ECO:0000313" key="2">
    <source>
        <dbReference type="EMBL" id="MDX6018350.1"/>
    </source>
</evidence>
<feature type="signal peptide" evidence="1">
    <location>
        <begin position="1"/>
        <end position="24"/>
    </location>
</feature>
<name>A0ABU4QIL6_9GAMM</name>
<reference evidence="2 3" key="1">
    <citation type="submission" date="2023-11" db="EMBL/GenBank/DDBJ databases">
        <title>MicrobeMod: A computational toolkit for identifying prokaryotic methylation and restriction-modification with nanopore sequencing.</title>
        <authorList>
            <person name="Crits-Christoph A."/>
            <person name="Kang S.C."/>
            <person name="Lee H."/>
            <person name="Ostrov N."/>
        </authorList>
    </citation>
    <scope>NUCLEOTIDE SEQUENCE [LARGE SCALE GENOMIC DNA]</scope>
    <source>
        <strain evidence="2 3">ATCC BAA-2732</strain>
    </source>
</reference>
<proteinExistence type="predicted"/>
<keyword evidence="3" id="KW-1185">Reference proteome</keyword>
<dbReference type="Gene3D" id="3.40.50.10610">
    <property type="entry name" value="ABC-type transport auxiliary lipoprotein component"/>
    <property type="match status" value="1"/>
</dbReference>
<accession>A0ABU4QIL6</accession>
<keyword evidence="1" id="KW-0732">Signal</keyword>
<dbReference type="Pfam" id="PF05643">
    <property type="entry name" value="GNA1162-like"/>
    <property type="match status" value="1"/>
</dbReference>
<dbReference type="Proteomes" id="UP001272773">
    <property type="component" value="Unassembled WGS sequence"/>
</dbReference>
<dbReference type="InterPro" id="IPR008517">
    <property type="entry name" value="GNA1162-like"/>
</dbReference>